<accession>A0ABN9XES6</accession>
<comment type="caution">
    <text evidence="1">The sequence shown here is derived from an EMBL/GenBank/DDBJ whole genome shotgun (WGS) entry which is preliminary data.</text>
</comment>
<gene>
    <name evidence="1" type="ORF">PCOR1329_LOCUS76104</name>
</gene>
<reference evidence="1" key="1">
    <citation type="submission" date="2023-10" db="EMBL/GenBank/DDBJ databases">
        <authorList>
            <person name="Chen Y."/>
            <person name="Shah S."/>
            <person name="Dougan E. K."/>
            <person name="Thang M."/>
            <person name="Chan C."/>
        </authorList>
    </citation>
    <scope>NUCLEOTIDE SEQUENCE [LARGE SCALE GENOMIC DNA]</scope>
</reference>
<feature type="non-terminal residue" evidence="1">
    <location>
        <position position="54"/>
    </location>
</feature>
<dbReference type="EMBL" id="CAUYUJ010020434">
    <property type="protein sequence ID" value="CAK0898148.1"/>
    <property type="molecule type" value="Genomic_DNA"/>
</dbReference>
<dbReference type="Proteomes" id="UP001189429">
    <property type="component" value="Unassembled WGS sequence"/>
</dbReference>
<organism evidence="1 2">
    <name type="scientific">Prorocentrum cordatum</name>
    <dbReference type="NCBI Taxonomy" id="2364126"/>
    <lineage>
        <taxon>Eukaryota</taxon>
        <taxon>Sar</taxon>
        <taxon>Alveolata</taxon>
        <taxon>Dinophyceae</taxon>
        <taxon>Prorocentrales</taxon>
        <taxon>Prorocentraceae</taxon>
        <taxon>Prorocentrum</taxon>
    </lineage>
</organism>
<name>A0ABN9XES6_9DINO</name>
<sequence>GMTAPDGAESGKGGVEGLGWLQWHLAIDGRALAAAAVGQLEYGASLAHEKNCLE</sequence>
<evidence type="ECO:0000313" key="1">
    <source>
        <dbReference type="EMBL" id="CAK0898148.1"/>
    </source>
</evidence>
<protein>
    <submittedName>
        <fullName evidence="1">Uncharacterized protein</fullName>
    </submittedName>
</protein>
<evidence type="ECO:0000313" key="2">
    <source>
        <dbReference type="Proteomes" id="UP001189429"/>
    </source>
</evidence>
<feature type="non-terminal residue" evidence="1">
    <location>
        <position position="1"/>
    </location>
</feature>
<proteinExistence type="predicted"/>
<keyword evidence="2" id="KW-1185">Reference proteome</keyword>